<dbReference type="STRING" id="237561.A0A1D8PGJ9"/>
<dbReference type="Proteomes" id="UP000000559">
    <property type="component" value="Chromosome 2"/>
</dbReference>
<dbReference type="RefSeq" id="XP_722592.2">
    <property type="nucleotide sequence ID" value="XM_717499.2"/>
</dbReference>
<evidence type="ECO:0000313" key="2">
    <source>
        <dbReference type="CGD" id="CAL0000181355"/>
    </source>
</evidence>
<protein>
    <submittedName>
        <fullName evidence="3">Uncharacterized protein</fullName>
    </submittedName>
</protein>
<keyword evidence="1" id="KW-0472">Membrane</keyword>
<reference evidence="3 4" key="1">
    <citation type="journal article" date="2004" name="Proc. Natl. Acad. Sci. U.S.A.">
        <title>The diploid genome sequence of Candida albicans.</title>
        <authorList>
            <person name="Jones T."/>
            <person name="Federspiel N.A."/>
            <person name="Chibana H."/>
            <person name="Dungan J."/>
            <person name="Kalman S."/>
            <person name="Magee B.B."/>
            <person name="Newport G."/>
            <person name="Thorstenson Y.R."/>
            <person name="Agabian N."/>
            <person name="Magee P.T."/>
            <person name="Davis R.W."/>
            <person name="Scherer S."/>
        </authorList>
    </citation>
    <scope>NUCLEOTIDE SEQUENCE [LARGE SCALE GENOMIC DNA]</scope>
    <source>
        <strain evidence="4">SC5314 / ATCC MYA-2876</strain>
    </source>
</reference>
<organism evidence="3 4">
    <name type="scientific">Candida albicans (strain SC5314 / ATCC MYA-2876)</name>
    <name type="common">Yeast</name>
    <dbReference type="NCBI Taxonomy" id="237561"/>
    <lineage>
        <taxon>Eukaryota</taxon>
        <taxon>Fungi</taxon>
        <taxon>Dikarya</taxon>
        <taxon>Ascomycota</taxon>
        <taxon>Saccharomycotina</taxon>
        <taxon>Pichiomycetes</taxon>
        <taxon>Debaryomycetaceae</taxon>
        <taxon>Candida/Lodderomyces clade</taxon>
        <taxon>Candida</taxon>
    </lineage>
</organism>
<dbReference type="SMR" id="A0A1D8PGJ9"/>
<dbReference type="AlphaFoldDB" id="A0A1D8PGJ9"/>
<evidence type="ECO:0000313" key="4">
    <source>
        <dbReference type="Proteomes" id="UP000000559"/>
    </source>
</evidence>
<reference evidence="3 4" key="3">
    <citation type="journal article" date="2013" name="Genome Biol.">
        <title>Assembly of a phased diploid Candida albicans genome facilitates allele-specific measurements and provides a simple model for repeat and indel structure.</title>
        <authorList>
            <person name="Muzzey D."/>
            <person name="Schwartz K."/>
            <person name="Weissman J.S."/>
            <person name="Sherlock G."/>
        </authorList>
    </citation>
    <scope>NUCLEOTIDE SEQUENCE [LARGE SCALE GENOMIC DNA]</scope>
    <source>
        <strain evidence="4">SC5314 / ATCC MYA-2876</strain>
    </source>
</reference>
<dbReference type="VEuPathDB" id="FungiDB:C2_02310W_A"/>
<gene>
    <name evidence="3" type="ordered locus">CAALFM_C202310WA</name>
    <name evidence="2" type="ordered locus">orf19.9123</name>
</gene>
<accession>A0A1D8PGJ9</accession>
<dbReference type="OrthoDB" id="2147978at2759"/>
<name>A0A1D8PGJ9_CANAL</name>
<dbReference type="InParanoid" id="A0A1D8PGJ9"/>
<feature type="transmembrane region" description="Helical" evidence="1">
    <location>
        <begin position="140"/>
        <end position="158"/>
    </location>
</feature>
<proteinExistence type="predicted"/>
<keyword evidence="1" id="KW-0812">Transmembrane</keyword>
<sequence>MKFTFKFPISTLFKYKPQKFNFGLEQEIRSKLNSLPSVTKIYTNPDGSPRVPTDEEFKTIAELQNLYYKRNYSEWNWILPGIPKDQLQLFKDNSQDLTHFGFVSKDSGKIIDKIPYKDASTGELKWKIIRETSKAEGWEIPYFYIVLPVFAYIFYVKYTQQTKLRELEGPDWAEKELRLRAMEDYFHGDTAKAKEFLSNEGKSKREIQDRDDLVVARILAGDYDKLAELKKKLPKDLIKTEEDPVFKY</sequence>
<evidence type="ECO:0000313" key="3">
    <source>
        <dbReference type="EMBL" id="AOW27271.1"/>
    </source>
</evidence>
<keyword evidence="4" id="KW-1185">Reference proteome</keyword>
<dbReference type="GO" id="GO:0016020">
    <property type="term" value="C:membrane"/>
    <property type="evidence" value="ECO:0000314"/>
    <property type="project" value="CGD"/>
</dbReference>
<dbReference type="eggNOG" id="ENOG502S3T7">
    <property type="taxonomic scope" value="Eukaryota"/>
</dbReference>
<reference evidence="3 4" key="2">
    <citation type="journal article" date="2007" name="Genome Biol.">
        <title>Assembly of the Candida albicans genome into sixteen supercontigs aligned on the eight chromosomes.</title>
        <authorList>
            <person name="van het Hoog M."/>
            <person name="Rast T.J."/>
            <person name="Martchenko M."/>
            <person name="Grindle S."/>
            <person name="Dignard D."/>
            <person name="Hogues H."/>
            <person name="Cuomo C."/>
            <person name="Berriman M."/>
            <person name="Scherer S."/>
            <person name="Magee B.B."/>
            <person name="Whiteway M."/>
            <person name="Chibana H."/>
            <person name="Nantel A."/>
            <person name="Magee P.T."/>
        </authorList>
    </citation>
    <scope>GENOME REANNOTATION</scope>
    <source>
        <strain evidence="4">SC5314 / ATCC MYA-2876</strain>
    </source>
</reference>
<dbReference type="GeneID" id="3635809"/>
<dbReference type="KEGG" id="cal:CAALFM_C202310WA"/>
<dbReference type="CGD" id="CAL0000181355">
    <property type="gene designation" value="orf19.9123"/>
</dbReference>
<keyword evidence="1" id="KW-1133">Transmembrane helix</keyword>
<dbReference type="GO" id="GO:0005886">
    <property type="term" value="C:plasma membrane"/>
    <property type="evidence" value="ECO:0000314"/>
    <property type="project" value="CGD"/>
</dbReference>
<dbReference type="EMBL" id="CP017624">
    <property type="protein sequence ID" value="AOW27271.1"/>
    <property type="molecule type" value="Genomic_DNA"/>
</dbReference>
<evidence type="ECO:0000256" key="1">
    <source>
        <dbReference type="SAM" id="Phobius"/>
    </source>
</evidence>